<feature type="compositionally biased region" description="Low complexity" evidence="8">
    <location>
        <begin position="1"/>
        <end position="16"/>
    </location>
</feature>
<protein>
    <recommendedName>
        <fullName evidence="10">Potassium channel domain-containing protein</fullName>
    </recommendedName>
</protein>
<dbReference type="SUPFAM" id="SSF81324">
    <property type="entry name" value="Voltage-gated potassium channels"/>
    <property type="match status" value="2"/>
</dbReference>
<dbReference type="PANTHER" id="PTHR11003:SF291">
    <property type="entry name" value="IP11374P"/>
    <property type="match status" value="1"/>
</dbReference>
<proteinExistence type="predicted"/>
<feature type="compositionally biased region" description="Acidic residues" evidence="8">
    <location>
        <begin position="151"/>
        <end position="166"/>
    </location>
</feature>
<evidence type="ECO:0000256" key="6">
    <source>
        <dbReference type="ARBA" id="ARBA00023136"/>
    </source>
</evidence>
<reference evidence="11" key="1">
    <citation type="submission" date="2021-01" db="EMBL/GenBank/DDBJ databases">
        <authorList>
            <person name="Corre E."/>
            <person name="Pelletier E."/>
            <person name="Niang G."/>
            <person name="Scheremetjew M."/>
            <person name="Finn R."/>
            <person name="Kale V."/>
            <person name="Holt S."/>
            <person name="Cochrane G."/>
            <person name="Meng A."/>
            <person name="Brown T."/>
            <person name="Cohen L."/>
        </authorList>
    </citation>
    <scope>NUCLEOTIDE SEQUENCE</scope>
    <source>
        <strain evidence="11">CCMP127</strain>
    </source>
</reference>
<feature type="domain" description="Potassium channel" evidence="10">
    <location>
        <begin position="410"/>
        <end position="478"/>
    </location>
</feature>
<comment type="subcellular location">
    <subcellularLocation>
        <location evidence="1">Membrane</location>
        <topology evidence="1">Multi-pass membrane protein</topology>
    </subcellularLocation>
</comment>
<keyword evidence="6 9" id="KW-0472">Membrane</keyword>
<evidence type="ECO:0000256" key="7">
    <source>
        <dbReference type="ARBA" id="ARBA00023303"/>
    </source>
</evidence>
<gene>
    <name evidence="11" type="ORF">ACOF00016_LOCUS4614</name>
</gene>
<evidence type="ECO:0000256" key="4">
    <source>
        <dbReference type="ARBA" id="ARBA00022989"/>
    </source>
</evidence>
<feature type="domain" description="Potassium channel" evidence="10">
    <location>
        <begin position="267"/>
        <end position="346"/>
    </location>
</feature>
<organism evidence="11">
    <name type="scientific">Amphora coffeiformis</name>
    <dbReference type="NCBI Taxonomy" id="265554"/>
    <lineage>
        <taxon>Eukaryota</taxon>
        <taxon>Sar</taxon>
        <taxon>Stramenopiles</taxon>
        <taxon>Ochrophyta</taxon>
        <taxon>Bacillariophyta</taxon>
        <taxon>Bacillariophyceae</taxon>
        <taxon>Bacillariophycidae</taxon>
        <taxon>Thalassiophysales</taxon>
        <taxon>Catenulaceae</taxon>
        <taxon>Amphora</taxon>
    </lineage>
</organism>
<dbReference type="GO" id="GO:0015271">
    <property type="term" value="F:outward rectifier potassium channel activity"/>
    <property type="evidence" value="ECO:0007669"/>
    <property type="project" value="TreeGrafter"/>
</dbReference>
<evidence type="ECO:0000259" key="10">
    <source>
        <dbReference type="Pfam" id="PF07885"/>
    </source>
</evidence>
<feature type="transmembrane region" description="Helical" evidence="9">
    <location>
        <begin position="459"/>
        <end position="481"/>
    </location>
</feature>
<dbReference type="InterPro" id="IPR013099">
    <property type="entry name" value="K_chnl_dom"/>
</dbReference>
<dbReference type="PANTHER" id="PTHR11003">
    <property type="entry name" value="POTASSIUM CHANNEL, SUBFAMILY K"/>
    <property type="match status" value="1"/>
</dbReference>
<keyword evidence="3 9" id="KW-0812">Transmembrane</keyword>
<dbReference type="EMBL" id="HBIM01005417">
    <property type="protein sequence ID" value="CAE0406787.1"/>
    <property type="molecule type" value="Transcribed_RNA"/>
</dbReference>
<evidence type="ECO:0000256" key="3">
    <source>
        <dbReference type="ARBA" id="ARBA00022692"/>
    </source>
</evidence>
<feature type="region of interest" description="Disordered" evidence="8">
    <location>
        <begin position="578"/>
        <end position="609"/>
    </location>
</feature>
<feature type="transmembrane region" description="Helical" evidence="9">
    <location>
        <begin position="249"/>
        <end position="265"/>
    </location>
</feature>
<evidence type="ECO:0000256" key="8">
    <source>
        <dbReference type="SAM" id="MobiDB-lite"/>
    </source>
</evidence>
<keyword evidence="4 9" id="KW-1133">Transmembrane helix</keyword>
<keyword evidence="2" id="KW-0813">Transport</keyword>
<dbReference type="AlphaFoldDB" id="A0A7S3P1Y1"/>
<evidence type="ECO:0000256" key="1">
    <source>
        <dbReference type="ARBA" id="ARBA00004141"/>
    </source>
</evidence>
<feature type="region of interest" description="Disordered" evidence="8">
    <location>
        <begin position="146"/>
        <end position="175"/>
    </location>
</feature>
<feature type="compositionally biased region" description="Basic and acidic residues" evidence="8">
    <location>
        <begin position="578"/>
        <end position="591"/>
    </location>
</feature>
<evidence type="ECO:0000313" key="11">
    <source>
        <dbReference type="EMBL" id="CAE0406787.1"/>
    </source>
</evidence>
<dbReference type="Gene3D" id="1.10.287.70">
    <property type="match status" value="2"/>
</dbReference>
<evidence type="ECO:0000256" key="2">
    <source>
        <dbReference type="ARBA" id="ARBA00022448"/>
    </source>
</evidence>
<keyword evidence="7" id="KW-0407">Ion channel</keyword>
<accession>A0A7S3P1Y1</accession>
<name>A0A7S3P1Y1_9STRA</name>
<feature type="region of interest" description="Disordered" evidence="8">
    <location>
        <begin position="1"/>
        <end position="55"/>
    </location>
</feature>
<dbReference type="Pfam" id="PF07885">
    <property type="entry name" value="Ion_trans_2"/>
    <property type="match status" value="2"/>
</dbReference>
<feature type="transmembrane region" description="Helical" evidence="9">
    <location>
        <begin position="397"/>
        <end position="416"/>
    </location>
</feature>
<dbReference type="GO" id="GO:0005886">
    <property type="term" value="C:plasma membrane"/>
    <property type="evidence" value="ECO:0007669"/>
    <property type="project" value="TreeGrafter"/>
</dbReference>
<evidence type="ECO:0000256" key="5">
    <source>
        <dbReference type="ARBA" id="ARBA00023065"/>
    </source>
</evidence>
<evidence type="ECO:0000256" key="9">
    <source>
        <dbReference type="SAM" id="Phobius"/>
    </source>
</evidence>
<sequence length="609" mass="71401">MMMNRRSNNERNWTTTKRQRQRQMREETQGEITTPPSNDNDDEASAASSSNHPSVSPFVLDEAIFFAQDLTGSEGRDRRRRRRVRDQSQIEFLAQRIEERRANRIPVPFVIRKTFVKECYHIAVREGYKDHDRIHLEDLYAMRDEKIGSDNNDDDNPDDNNDDNNPGEDNRSKNKRRACRLPSYVASFLIKLGFFDHYQVWNQLFDRAEQVVKKSHLRDEKWFYYRDFVYYHTNIVSYWPWTRNATRESILYVALFYIATGVWFCHVVHDEQICPVDPTSQQRPYYGWTSALYFASTTMSTVGYGDLVVEKTDDNLTDWRSSLYGVAYMMTSLLVAIMFLRAVADMSFRKLTQRGPVRDVMERAFQTLTHWVMGRPRPDDHLYVQIRRLRFQLLSKIVAQFSLLNLIGIFVSRFFVNRYADETGENWNWMTSFYWAIQTTTTIGYGDLNMPFELRWFQIIYLALSTYFASNALGRLGTLGVEAREAKRRYAWGRKGASTGIVHDYRTDEMGDTIDQYEYAIASLLVLGKIRQSDLEPIMDKFYAVCHPTDGKIHVVSETNVDESNTVKHKLREREKSRRIDDLVKEAQKDEECGEDDNNDDDADGSTSR</sequence>
<dbReference type="GO" id="GO:0030322">
    <property type="term" value="P:stabilization of membrane potential"/>
    <property type="evidence" value="ECO:0007669"/>
    <property type="project" value="TreeGrafter"/>
</dbReference>
<feature type="transmembrane region" description="Helical" evidence="9">
    <location>
        <begin position="325"/>
        <end position="344"/>
    </location>
</feature>
<dbReference type="InterPro" id="IPR003280">
    <property type="entry name" value="2pore_dom_K_chnl"/>
</dbReference>
<keyword evidence="5" id="KW-0406">Ion transport</keyword>
<dbReference type="GO" id="GO:0022841">
    <property type="term" value="F:potassium ion leak channel activity"/>
    <property type="evidence" value="ECO:0007669"/>
    <property type="project" value="TreeGrafter"/>
</dbReference>
<feature type="compositionally biased region" description="Acidic residues" evidence="8">
    <location>
        <begin position="592"/>
        <end position="609"/>
    </location>
</feature>